<dbReference type="GO" id="GO:0016020">
    <property type="term" value="C:membrane"/>
    <property type="evidence" value="ECO:0007669"/>
    <property type="project" value="TreeGrafter"/>
</dbReference>
<keyword evidence="1" id="KW-0479">Metal-binding</keyword>
<dbReference type="Proteomes" id="UP001140949">
    <property type="component" value="Unassembled WGS sequence"/>
</dbReference>
<evidence type="ECO:0000256" key="3">
    <source>
        <dbReference type="ARBA" id="ARBA00022833"/>
    </source>
</evidence>
<feature type="domain" description="RING-CH-type" evidence="5">
    <location>
        <begin position="55"/>
        <end position="115"/>
    </location>
</feature>
<dbReference type="CDD" id="cd16495">
    <property type="entry name" value="RING_CH-C4HC3_MARCH"/>
    <property type="match status" value="1"/>
</dbReference>
<organism evidence="6 7">
    <name type="scientific">Iris pallida</name>
    <name type="common">Sweet iris</name>
    <dbReference type="NCBI Taxonomy" id="29817"/>
    <lineage>
        <taxon>Eukaryota</taxon>
        <taxon>Viridiplantae</taxon>
        <taxon>Streptophyta</taxon>
        <taxon>Embryophyta</taxon>
        <taxon>Tracheophyta</taxon>
        <taxon>Spermatophyta</taxon>
        <taxon>Magnoliopsida</taxon>
        <taxon>Liliopsida</taxon>
        <taxon>Asparagales</taxon>
        <taxon>Iridaceae</taxon>
        <taxon>Iridoideae</taxon>
        <taxon>Irideae</taxon>
        <taxon>Iris</taxon>
    </lineage>
</organism>
<keyword evidence="4" id="KW-1133">Transmembrane helix</keyword>
<reference evidence="6" key="2">
    <citation type="submission" date="2023-04" db="EMBL/GenBank/DDBJ databases">
        <authorList>
            <person name="Bruccoleri R.E."/>
            <person name="Oakeley E.J."/>
            <person name="Faust A.-M."/>
            <person name="Dessus-Babus S."/>
            <person name="Altorfer M."/>
            <person name="Burckhardt D."/>
            <person name="Oertli M."/>
            <person name="Naumann U."/>
            <person name="Petersen F."/>
            <person name="Wong J."/>
        </authorList>
    </citation>
    <scope>NUCLEOTIDE SEQUENCE</scope>
    <source>
        <strain evidence="6">GSM-AAB239-AS_SAM_17_03QT</strain>
        <tissue evidence="6">Leaf</tissue>
    </source>
</reference>
<dbReference type="InterPro" id="IPR033275">
    <property type="entry name" value="MARCH-like"/>
</dbReference>
<feature type="transmembrane region" description="Helical" evidence="4">
    <location>
        <begin position="176"/>
        <end position="199"/>
    </location>
</feature>
<gene>
    <name evidence="6" type="ORF">M6B38_314000</name>
</gene>
<accession>A0AAX6HFZ8</accession>
<sequence length="260" mass="29413">MRDHFVVLVERLITESTLEAAIESLERQDDVGSVAASSVDPNADFLPWKHSGDRGASGKLVECRICQEEDDDSNMEIPCYCCGSLKYAHRICVQRWCNEKGDTMCEICLHRFKPGYTSPPNLFRYGRIPMSFRGNWEISRRDIYNEQFVTMVQSNRDLVGTSGYDDSASSSTRSILYCRLAAAIFMILLSLCHALPTITSGSEQYSLALFMLFLLRTAGIVIPIYVILRAASTFLLLRFRQDFRELSIPTSEGENGYLQP</sequence>
<reference evidence="6" key="1">
    <citation type="journal article" date="2023" name="GigaByte">
        <title>Genome assembly of the bearded iris, Iris pallida Lam.</title>
        <authorList>
            <person name="Bruccoleri R.E."/>
            <person name="Oakeley E.J."/>
            <person name="Faust A.M.E."/>
            <person name="Altorfer M."/>
            <person name="Dessus-Babus S."/>
            <person name="Burckhardt D."/>
            <person name="Oertli M."/>
            <person name="Naumann U."/>
            <person name="Petersen F."/>
            <person name="Wong J."/>
        </authorList>
    </citation>
    <scope>NUCLEOTIDE SEQUENCE</scope>
    <source>
        <strain evidence="6">GSM-AAB239-AS_SAM_17_03QT</strain>
    </source>
</reference>
<evidence type="ECO:0000259" key="5">
    <source>
        <dbReference type="PROSITE" id="PS51292"/>
    </source>
</evidence>
<dbReference type="FunFam" id="3.30.40.10:FF:000337">
    <property type="entry name" value="Zinc finger family protein"/>
    <property type="match status" value="1"/>
</dbReference>
<evidence type="ECO:0000313" key="7">
    <source>
        <dbReference type="Proteomes" id="UP001140949"/>
    </source>
</evidence>
<dbReference type="PANTHER" id="PTHR23012">
    <property type="entry name" value="RING/FYVE/PHD ZINC FINGER DOMAIN-CONTAINING"/>
    <property type="match status" value="1"/>
</dbReference>
<keyword evidence="2" id="KW-0863">Zinc-finger</keyword>
<dbReference type="PROSITE" id="PS51292">
    <property type="entry name" value="ZF_RING_CH"/>
    <property type="match status" value="1"/>
</dbReference>
<keyword evidence="4" id="KW-0472">Membrane</keyword>
<proteinExistence type="predicted"/>
<dbReference type="InterPro" id="IPR022143">
    <property type="entry name" value="DUF3675"/>
</dbReference>
<dbReference type="GO" id="GO:0016567">
    <property type="term" value="P:protein ubiquitination"/>
    <property type="evidence" value="ECO:0007669"/>
    <property type="project" value="TreeGrafter"/>
</dbReference>
<evidence type="ECO:0000256" key="2">
    <source>
        <dbReference type="ARBA" id="ARBA00022771"/>
    </source>
</evidence>
<keyword evidence="3" id="KW-0862">Zinc</keyword>
<dbReference type="Gene3D" id="3.30.40.10">
    <property type="entry name" value="Zinc/RING finger domain, C3HC4 (zinc finger)"/>
    <property type="match status" value="1"/>
</dbReference>
<dbReference type="GO" id="GO:0008270">
    <property type="term" value="F:zinc ion binding"/>
    <property type="evidence" value="ECO:0007669"/>
    <property type="project" value="UniProtKB-KW"/>
</dbReference>
<dbReference type="Pfam" id="PF12428">
    <property type="entry name" value="DUF3675"/>
    <property type="match status" value="1"/>
</dbReference>
<keyword evidence="4" id="KW-0812">Transmembrane</keyword>
<dbReference type="AlphaFoldDB" id="A0AAX6HFZ8"/>
<evidence type="ECO:0000313" key="6">
    <source>
        <dbReference type="EMBL" id="KAJ6839511.1"/>
    </source>
</evidence>
<keyword evidence="7" id="KW-1185">Reference proteome</keyword>
<dbReference type="Pfam" id="PF12906">
    <property type="entry name" value="RINGv"/>
    <property type="match status" value="1"/>
</dbReference>
<protein>
    <recommendedName>
        <fullName evidence="5">RING-CH-type domain-containing protein</fullName>
    </recommendedName>
</protein>
<dbReference type="InterPro" id="IPR011016">
    <property type="entry name" value="Znf_RING-CH"/>
</dbReference>
<evidence type="ECO:0000256" key="4">
    <source>
        <dbReference type="SAM" id="Phobius"/>
    </source>
</evidence>
<dbReference type="SUPFAM" id="SSF57850">
    <property type="entry name" value="RING/U-box"/>
    <property type="match status" value="1"/>
</dbReference>
<dbReference type="InterPro" id="IPR013083">
    <property type="entry name" value="Znf_RING/FYVE/PHD"/>
</dbReference>
<evidence type="ECO:0000256" key="1">
    <source>
        <dbReference type="ARBA" id="ARBA00022723"/>
    </source>
</evidence>
<dbReference type="PANTHER" id="PTHR23012:SF174">
    <property type="entry name" value="OS01G0121200 PROTEIN"/>
    <property type="match status" value="1"/>
</dbReference>
<name>A0AAX6HFZ8_IRIPA</name>
<comment type="caution">
    <text evidence="6">The sequence shown here is derived from an EMBL/GenBank/DDBJ whole genome shotgun (WGS) entry which is preliminary data.</text>
</comment>
<dbReference type="SMART" id="SM00744">
    <property type="entry name" value="RINGv"/>
    <property type="match status" value="1"/>
</dbReference>
<dbReference type="GO" id="GO:0004842">
    <property type="term" value="F:ubiquitin-protein transferase activity"/>
    <property type="evidence" value="ECO:0007669"/>
    <property type="project" value="TreeGrafter"/>
</dbReference>
<feature type="transmembrane region" description="Helical" evidence="4">
    <location>
        <begin position="205"/>
        <end position="228"/>
    </location>
</feature>
<dbReference type="EMBL" id="JANAVB010009998">
    <property type="protein sequence ID" value="KAJ6839511.1"/>
    <property type="molecule type" value="Genomic_DNA"/>
</dbReference>